<evidence type="ECO:0000313" key="9">
    <source>
        <dbReference type="EnsemblPlants" id="KQK09309"/>
    </source>
</evidence>
<evidence type="ECO:0000256" key="2">
    <source>
        <dbReference type="ARBA" id="ARBA00022473"/>
    </source>
</evidence>
<dbReference type="GO" id="GO:0008285">
    <property type="term" value="P:negative regulation of cell population proliferation"/>
    <property type="evidence" value="ECO:0007669"/>
    <property type="project" value="InterPro"/>
</dbReference>
<dbReference type="GO" id="GO:0048367">
    <property type="term" value="P:shoot system development"/>
    <property type="evidence" value="ECO:0007669"/>
    <property type="project" value="UniProtKB-ARBA"/>
</dbReference>
<dbReference type="Pfam" id="PF08137">
    <property type="entry name" value="DVL"/>
    <property type="match status" value="1"/>
</dbReference>
<comment type="subcellular location">
    <subcellularLocation>
        <location evidence="1">Cell membrane</location>
        <topology evidence="1">Single-pass membrane protein</topology>
    </subcellularLocation>
</comment>
<evidence type="ECO:0000256" key="5">
    <source>
        <dbReference type="ARBA" id="ARBA00022989"/>
    </source>
</evidence>
<name>A0A0Q3GG07_BRADI</name>
<evidence type="ECO:0000313" key="8">
    <source>
        <dbReference type="EMBL" id="KQK09309.1"/>
    </source>
</evidence>
<reference evidence="8" key="2">
    <citation type="submission" date="2017-06" db="EMBL/GenBank/DDBJ databases">
        <title>WGS assembly of Brachypodium distachyon.</title>
        <authorList>
            <consortium name="The International Brachypodium Initiative"/>
            <person name="Lucas S."/>
            <person name="Harmon-Smith M."/>
            <person name="Lail K."/>
            <person name="Tice H."/>
            <person name="Grimwood J."/>
            <person name="Bruce D."/>
            <person name="Barry K."/>
            <person name="Shu S."/>
            <person name="Lindquist E."/>
            <person name="Wang M."/>
            <person name="Pitluck S."/>
            <person name="Vogel J.P."/>
            <person name="Garvin D.F."/>
            <person name="Mockler T.C."/>
            <person name="Schmutz J."/>
            <person name="Rokhsar D."/>
            <person name="Bevan M.W."/>
        </authorList>
    </citation>
    <scope>NUCLEOTIDE SEQUENCE</scope>
    <source>
        <strain evidence="8">Bd21</strain>
    </source>
</reference>
<evidence type="ECO:0000256" key="6">
    <source>
        <dbReference type="ARBA" id="ARBA00023136"/>
    </source>
</evidence>
<gene>
    <name evidence="8" type="ORF">BRADI_2g47273v3</name>
</gene>
<dbReference type="OrthoDB" id="687575at2759"/>
<dbReference type="GO" id="GO:0005886">
    <property type="term" value="C:plasma membrane"/>
    <property type="evidence" value="ECO:0007669"/>
    <property type="project" value="UniProtKB-SubCell"/>
</dbReference>
<dbReference type="InParanoid" id="A0A0Q3GG07"/>
<evidence type="ECO:0000256" key="1">
    <source>
        <dbReference type="ARBA" id="ARBA00004162"/>
    </source>
</evidence>
<dbReference type="InterPro" id="IPR012552">
    <property type="entry name" value="DVL"/>
</dbReference>
<evidence type="ECO:0000256" key="4">
    <source>
        <dbReference type="ARBA" id="ARBA00022692"/>
    </source>
</evidence>
<keyword evidence="10" id="KW-1185">Reference proteome</keyword>
<dbReference type="AlphaFoldDB" id="A0A0Q3GG07"/>
<evidence type="ECO:0000256" key="7">
    <source>
        <dbReference type="ARBA" id="ARBA00024340"/>
    </source>
</evidence>
<keyword evidence="2" id="KW-0217">Developmental protein</keyword>
<keyword evidence="4" id="KW-0812">Transmembrane</keyword>
<protein>
    <submittedName>
        <fullName evidence="8 9">Uncharacterized protein</fullName>
    </submittedName>
</protein>
<proteinExistence type="inferred from homology"/>
<keyword evidence="6" id="KW-0472">Membrane</keyword>
<keyword evidence="3" id="KW-1003">Cell membrane</keyword>
<dbReference type="Proteomes" id="UP000008810">
    <property type="component" value="Chromosome 2"/>
</dbReference>
<accession>A0A0Q3GG07</accession>
<reference evidence="8 9" key="1">
    <citation type="journal article" date="2010" name="Nature">
        <title>Genome sequencing and analysis of the model grass Brachypodium distachyon.</title>
        <authorList>
            <consortium name="International Brachypodium Initiative"/>
        </authorList>
    </citation>
    <scope>NUCLEOTIDE SEQUENCE [LARGE SCALE GENOMIC DNA]</scope>
    <source>
        <strain evidence="8 9">Bd21</strain>
    </source>
</reference>
<reference evidence="9" key="3">
    <citation type="submission" date="2018-08" db="UniProtKB">
        <authorList>
            <consortium name="EnsemblPlants"/>
        </authorList>
    </citation>
    <scope>IDENTIFICATION</scope>
    <source>
        <strain evidence="9">cv. Bd21</strain>
    </source>
</reference>
<evidence type="ECO:0000256" key="3">
    <source>
        <dbReference type="ARBA" id="ARBA00022475"/>
    </source>
</evidence>
<evidence type="ECO:0000313" key="10">
    <source>
        <dbReference type="Proteomes" id="UP000008810"/>
    </source>
</evidence>
<dbReference type="EMBL" id="CM000881">
    <property type="protein sequence ID" value="KQK09309.1"/>
    <property type="molecule type" value="Genomic_DNA"/>
</dbReference>
<organism evidence="8">
    <name type="scientific">Brachypodium distachyon</name>
    <name type="common">Purple false brome</name>
    <name type="synonym">Trachynia distachya</name>
    <dbReference type="NCBI Taxonomy" id="15368"/>
    <lineage>
        <taxon>Eukaryota</taxon>
        <taxon>Viridiplantae</taxon>
        <taxon>Streptophyta</taxon>
        <taxon>Embryophyta</taxon>
        <taxon>Tracheophyta</taxon>
        <taxon>Spermatophyta</taxon>
        <taxon>Magnoliopsida</taxon>
        <taxon>Liliopsida</taxon>
        <taxon>Poales</taxon>
        <taxon>Poaceae</taxon>
        <taxon>BOP clade</taxon>
        <taxon>Pooideae</taxon>
        <taxon>Stipodae</taxon>
        <taxon>Brachypodieae</taxon>
        <taxon>Brachypodium</taxon>
    </lineage>
</organism>
<comment type="similarity">
    <text evidence="7">Belongs to the DVL/RTFL small polypeptides family.</text>
</comment>
<sequence>MEVAVIVSHGKKRGAAAMGSGRGLGRVVREHKARLRIICRCVALLVCYRD</sequence>
<dbReference type="Gramene" id="KQK09309">
    <property type="protein sequence ID" value="KQK09309"/>
    <property type="gene ID" value="BRADI_2g47273v3"/>
</dbReference>
<keyword evidence="5" id="KW-1133">Transmembrane helix</keyword>
<dbReference type="EnsemblPlants" id="KQK09309">
    <property type="protein sequence ID" value="KQK09309"/>
    <property type="gene ID" value="BRADI_2g47273v3"/>
</dbReference>